<accession>A0ABR1L6U9</accession>
<gene>
    <name evidence="2" type="ORF">J3D65DRAFT_143566</name>
</gene>
<evidence type="ECO:0000313" key="2">
    <source>
        <dbReference type="EMBL" id="KAK7530954.1"/>
    </source>
</evidence>
<dbReference type="RefSeq" id="XP_066651027.1">
    <property type="nucleotide sequence ID" value="XM_066794020.1"/>
</dbReference>
<name>A0ABR1L6U9_9PEZI</name>
<protein>
    <submittedName>
        <fullName evidence="2">Uncharacterized protein</fullName>
    </submittedName>
</protein>
<keyword evidence="1" id="KW-1133">Transmembrane helix</keyword>
<dbReference type="EMBL" id="JBBPEH010000013">
    <property type="protein sequence ID" value="KAK7530954.1"/>
    <property type="molecule type" value="Genomic_DNA"/>
</dbReference>
<comment type="caution">
    <text evidence="2">The sequence shown here is derived from an EMBL/GenBank/DDBJ whole genome shotgun (WGS) entry which is preliminary data.</text>
</comment>
<dbReference type="GeneID" id="92026926"/>
<proteinExistence type="predicted"/>
<keyword evidence="1" id="KW-0472">Membrane</keyword>
<organism evidence="2 3">
    <name type="scientific">Phyllosticta citribraziliensis</name>
    <dbReference type="NCBI Taxonomy" id="989973"/>
    <lineage>
        <taxon>Eukaryota</taxon>
        <taxon>Fungi</taxon>
        <taxon>Dikarya</taxon>
        <taxon>Ascomycota</taxon>
        <taxon>Pezizomycotina</taxon>
        <taxon>Dothideomycetes</taxon>
        <taxon>Dothideomycetes incertae sedis</taxon>
        <taxon>Botryosphaeriales</taxon>
        <taxon>Phyllostictaceae</taxon>
        <taxon>Phyllosticta</taxon>
    </lineage>
</organism>
<evidence type="ECO:0000313" key="3">
    <source>
        <dbReference type="Proteomes" id="UP001360953"/>
    </source>
</evidence>
<dbReference type="Proteomes" id="UP001360953">
    <property type="component" value="Unassembled WGS sequence"/>
</dbReference>
<reference evidence="2 3" key="1">
    <citation type="submission" date="2024-04" db="EMBL/GenBank/DDBJ databases">
        <title>Phyllosticta paracitricarpa is synonymous to the EU quarantine fungus P. citricarpa based on phylogenomic analyses.</title>
        <authorList>
            <consortium name="Lawrence Berkeley National Laboratory"/>
            <person name="Van ingen-buijs V.A."/>
            <person name="Van westerhoven A.C."/>
            <person name="Haridas S."/>
            <person name="Skiadas P."/>
            <person name="Martin F."/>
            <person name="Groenewald J.Z."/>
            <person name="Crous P.W."/>
            <person name="Seidl M.F."/>
        </authorList>
    </citation>
    <scope>NUCLEOTIDE SEQUENCE [LARGE SCALE GENOMIC DNA]</scope>
    <source>
        <strain evidence="2 3">CPC 17464</strain>
    </source>
</reference>
<keyword evidence="1" id="KW-0812">Transmembrane</keyword>
<keyword evidence="3" id="KW-1185">Reference proteome</keyword>
<evidence type="ECO:0000256" key="1">
    <source>
        <dbReference type="SAM" id="Phobius"/>
    </source>
</evidence>
<sequence>MMGMQLHTTTTIYWRKTPCLPSGGLEGRRKHPSHRRRALRCVASCGVIFTNLMPSRGKEGGSMGVCVYAGMGRAGENHPRLLPLPLRCSVAYQHEASLLSTKQQMYVSALVWQRTWWSIRLLLHTAAVRAGREQPFLVHHGAQKARSIISSLATPHRFLFILSAALLVNFSSIGSAFSTLFRFLCFVRRRLGLPARYSACSALLSFHPTARSLQPHLVFNTCKAQPSTHPPIHPSSTVPVYPMHCTHRPLKRAVAIGLASPPQGKNMLDFNPYQSFINRRAARR</sequence>
<feature type="transmembrane region" description="Helical" evidence="1">
    <location>
        <begin position="158"/>
        <end position="181"/>
    </location>
</feature>